<dbReference type="KEGG" id="abq:ABAZ39_25660"/>
<proteinExistence type="predicted"/>
<dbReference type="InterPro" id="IPR006860">
    <property type="entry name" value="FecR"/>
</dbReference>
<dbReference type="EMBL" id="CP007795">
    <property type="protein sequence ID" value="AIB15284.1"/>
    <property type="molecule type" value="Genomic_DNA"/>
</dbReference>
<dbReference type="PANTHER" id="PTHR30273:SF2">
    <property type="entry name" value="PROTEIN FECR"/>
    <property type="match status" value="1"/>
</dbReference>
<dbReference type="Pfam" id="PF04773">
    <property type="entry name" value="FecR"/>
    <property type="match status" value="1"/>
</dbReference>
<protein>
    <recommendedName>
        <fullName evidence="6">FecR family protein</fullName>
    </recommendedName>
</protein>
<dbReference type="PIRSF" id="PIRSF018266">
    <property type="entry name" value="FecR"/>
    <property type="match status" value="1"/>
</dbReference>
<accession>A0A060DWL8</accession>
<sequence length="351" mass="37881">MDHQDGQRSEPAEGGPVEGRPADGGPVDGRPDEDRLFSEANAWHFRLQSDDVRPAERAAFAEWLARSPAHSHAWAGLQALLHDLKEPARAAYAESRSAPPRRPASAGIRRLAAAMTVLLVVGGLGGWHGPTLYQNAVADQVTSTGQRRTLTLPDGSMVDMNGDTALALDYRDGERRVRILRGEAWFQVTRDPDHPFVVDGGAGAARVLGTQFSVRRESDRTTVTVGEGLVEVAAHRNADGNAPWPDSVRLRPGESAEADASGLTGPRAADPAVAFAWRQGQIVFRQQSLASVITALNRQWPGRVVLLNDEAAERVVSGVFALDRPDAVIDALERGLGVRATRITPYLTLLR</sequence>
<feature type="region of interest" description="Disordered" evidence="1">
    <location>
        <begin position="1"/>
        <end position="35"/>
    </location>
</feature>
<name>A0A060DWL8_9PROT</name>
<dbReference type="Gene3D" id="2.60.120.1440">
    <property type="match status" value="1"/>
</dbReference>
<dbReference type="PANTHER" id="PTHR30273">
    <property type="entry name" value="PERIPLASMIC SIGNAL SENSOR AND SIGMA FACTOR ACTIVATOR FECR-RELATED"/>
    <property type="match status" value="1"/>
</dbReference>
<evidence type="ECO:0000259" key="2">
    <source>
        <dbReference type="Pfam" id="PF04773"/>
    </source>
</evidence>
<dbReference type="InterPro" id="IPR012373">
    <property type="entry name" value="Ferrdict_sens_TM"/>
</dbReference>
<feature type="region of interest" description="Disordered" evidence="1">
    <location>
        <begin position="236"/>
        <end position="265"/>
    </location>
</feature>
<dbReference type="Pfam" id="PF16220">
    <property type="entry name" value="DUF4880"/>
    <property type="match status" value="1"/>
</dbReference>
<dbReference type="GO" id="GO:0016989">
    <property type="term" value="F:sigma factor antagonist activity"/>
    <property type="evidence" value="ECO:0007669"/>
    <property type="project" value="TreeGrafter"/>
</dbReference>
<evidence type="ECO:0000313" key="4">
    <source>
        <dbReference type="EMBL" id="AIB15284.1"/>
    </source>
</evidence>
<dbReference type="Proteomes" id="UP000027186">
    <property type="component" value="Plasmid AbAZ39_p2"/>
</dbReference>
<evidence type="ECO:0000259" key="3">
    <source>
        <dbReference type="Pfam" id="PF16220"/>
    </source>
</evidence>
<dbReference type="Gene3D" id="3.55.50.30">
    <property type="match status" value="1"/>
</dbReference>
<feature type="domain" description="FecR protein" evidence="2">
    <location>
        <begin position="141"/>
        <end position="231"/>
    </location>
</feature>
<feature type="domain" description="FecR N-terminal" evidence="3">
    <location>
        <begin position="39"/>
        <end position="80"/>
    </location>
</feature>
<geneLocation type="plasmid" evidence="4 5">
    <name>AbAZ39_p2</name>
</geneLocation>
<feature type="compositionally biased region" description="Basic and acidic residues" evidence="1">
    <location>
        <begin position="1"/>
        <end position="11"/>
    </location>
</feature>
<dbReference type="RefSeq" id="WP_051658517.1">
    <property type="nucleotide sequence ID" value="NZ_CP007795.1"/>
</dbReference>
<evidence type="ECO:0000256" key="1">
    <source>
        <dbReference type="SAM" id="MobiDB-lite"/>
    </source>
</evidence>
<reference evidence="4 5" key="1">
    <citation type="journal article" date="2014" name="Genome Announc.">
        <title>Complete Genome Sequence of the Model Rhizosphere Strain Azospirillum brasilense Az39, Successfully Applied in Agriculture.</title>
        <authorList>
            <person name="Rivera D."/>
            <person name="Revale S."/>
            <person name="Molina R."/>
            <person name="Gualpa J."/>
            <person name="Puente M."/>
            <person name="Maroniche G."/>
            <person name="Paris G."/>
            <person name="Baker D."/>
            <person name="Clavijo B."/>
            <person name="McLay K."/>
            <person name="Spaepen S."/>
            <person name="Perticari A."/>
            <person name="Vazquez M."/>
            <person name="Wisniewski-Dye F."/>
            <person name="Watkins C."/>
            <person name="Martinez-Abarca F."/>
            <person name="Vanderleyden J."/>
            <person name="Cassan F."/>
        </authorList>
    </citation>
    <scope>NUCLEOTIDE SEQUENCE [LARGE SCALE GENOMIC DNA]</scope>
    <source>
        <strain evidence="4 5">Az39</strain>
        <plasmid evidence="4">AbAZ39_p2</plasmid>
    </source>
</reference>
<keyword evidence="4" id="KW-0614">Plasmid</keyword>
<gene>
    <name evidence="4" type="ORF">ABAZ39_25660</name>
</gene>
<organism evidence="4 5">
    <name type="scientific">Azospirillum argentinense</name>
    <dbReference type="NCBI Taxonomy" id="2970906"/>
    <lineage>
        <taxon>Bacteria</taxon>
        <taxon>Pseudomonadati</taxon>
        <taxon>Pseudomonadota</taxon>
        <taxon>Alphaproteobacteria</taxon>
        <taxon>Rhodospirillales</taxon>
        <taxon>Azospirillaceae</taxon>
        <taxon>Azospirillum</taxon>
    </lineage>
</organism>
<evidence type="ECO:0000313" key="5">
    <source>
        <dbReference type="Proteomes" id="UP000027186"/>
    </source>
</evidence>
<evidence type="ECO:0008006" key="6">
    <source>
        <dbReference type="Google" id="ProtNLM"/>
    </source>
</evidence>
<dbReference type="InterPro" id="IPR032623">
    <property type="entry name" value="FecR_N"/>
</dbReference>
<dbReference type="AlphaFoldDB" id="A0A060DWL8"/>